<feature type="compositionally biased region" description="Polar residues" evidence="1">
    <location>
        <begin position="1"/>
        <end position="19"/>
    </location>
</feature>
<evidence type="ECO:0000313" key="3">
    <source>
        <dbReference type="Proteomes" id="UP000269721"/>
    </source>
</evidence>
<feature type="region of interest" description="Disordered" evidence="1">
    <location>
        <begin position="1"/>
        <end position="35"/>
    </location>
</feature>
<dbReference type="EMBL" id="KZ995704">
    <property type="protein sequence ID" value="RKO90143.1"/>
    <property type="molecule type" value="Genomic_DNA"/>
</dbReference>
<name>A0A4P9WEK5_9FUNG</name>
<evidence type="ECO:0000313" key="2">
    <source>
        <dbReference type="EMBL" id="RKO90143.1"/>
    </source>
</evidence>
<gene>
    <name evidence="2" type="ORF">BDK51DRAFT_28694</name>
</gene>
<keyword evidence="3" id="KW-1185">Reference proteome</keyword>
<dbReference type="AlphaFoldDB" id="A0A4P9WEK5"/>
<evidence type="ECO:0000256" key="1">
    <source>
        <dbReference type="SAM" id="MobiDB-lite"/>
    </source>
</evidence>
<organism evidence="2 3">
    <name type="scientific">Blyttiomyces helicus</name>
    <dbReference type="NCBI Taxonomy" id="388810"/>
    <lineage>
        <taxon>Eukaryota</taxon>
        <taxon>Fungi</taxon>
        <taxon>Fungi incertae sedis</taxon>
        <taxon>Chytridiomycota</taxon>
        <taxon>Chytridiomycota incertae sedis</taxon>
        <taxon>Chytridiomycetes</taxon>
        <taxon>Chytridiomycetes incertae sedis</taxon>
        <taxon>Blyttiomyces</taxon>
    </lineage>
</organism>
<protein>
    <submittedName>
        <fullName evidence="2">Uncharacterized protein</fullName>
    </submittedName>
</protein>
<proteinExistence type="predicted"/>
<sequence>MTRPSSPEPNTQHPVQTSDLEGPIDDPYSEMTHRSERVCNSRKIMTIDREHEFTIKLPEDEESRSAPALLHGFALECAKRGLLSDLAGLDYTQSKGRVLATPISAADARCQTITCIAFVPASTLPVKATKLALEISLRDFLHVRNLSCGKRVSVVHALKTTIVCEKGPADSQSTLSKWEREAEKEVEDFVYQNKEIVDQYRGMYPHERDRRMGFIRLAIDFSGFPISVAQTFLQTIDLSENMMRLTKLEIVLDANCGFCKKRVLETLSDPRLSPRYKANGSGRSQWLSATRADRPNSKIEVWNDFARCMEDICNERPVGIDIQSGFEEIDGRGMMRIKVTRSVDDPKQVDVHSMCTDAMAFLDLLGKKAQLFEHPIVSQWQQITSQIHASLAVVDVDTKDYVVAFWCNSKTKKVCGPGGRLTPSQSEEPEEIKTRILSRFAFRGNVPMHFLAVRAGSDGLARLFMSTHCLVDAAMGMTNVPGRSHWDGLTNTSVGSDPISPEERGLVDVSVCGLLVPTTHQRFQGMSPINYVPVPFAYPKLSTWRTGLPLAPLELSVIGGKYWNLTNRKTLVDGKTCTYGNLKDIPDGGAVQVFACRRLTSDGSSHVLMTDNSKLYRSSAEVSDYIEKMCKHFKAYNNVYFWGPEICPLFSFVKVRRYSSAMTNTICVETSNIRLDPRLALGPDGVMAYNEEVDVKEGVTWTSSVPCIGELPMGEHVVTAIRPKSYRSKGNNAMRYCAIISGRIHKSSFMFEDKLNGPAPDGDGTCYDWIIRKGRPFRIRVSGVRRTYRKKMQNELTIDHEDPPWVSKISFCRPFHGAPSGDQENVALLFMADSRSKIYQEEAHSIRTPPAPDFDSIRTPRAPDFDSFCSDPNILGSLGFWVRGLSCLTERPKMADQQAIGGVLLIPLTYYDLVISSYAVQVYLRIETLLGLALSSRAQPSEVLLRRSKRSSYPSPKSPRLLAVPAAVFWPYPPPP</sequence>
<accession>A0A4P9WEK5</accession>
<reference evidence="3" key="1">
    <citation type="journal article" date="2018" name="Nat. Microbiol.">
        <title>Leveraging single-cell genomics to expand the fungal tree of life.</title>
        <authorList>
            <person name="Ahrendt S.R."/>
            <person name="Quandt C.A."/>
            <person name="Ciobanu D."/>
            <person name="Clum A."/>
            <person name="Salamov A."/>
            <person name="Andreopoulos B."/>
            <person name="Cheng J.F."/>
            <person name="Woyke T."/>
            <person name="Pelin A."/>
            <person name="Henrissat B."/>
            <person name="Reynolds N.K."/>
            <person name="Benny G.L."/>
            <person name="Smith M.E."/>
            <person name="James T.Y."/>
            <person name="Grigoriev I.V."/>
        </authorList>
    </citation>
    <scope>NUCLEOTIDE SEQUENCE [LARGE SCALE GENOMIC DNA]</scope>
</reference>
<dbReference type="Proteomes" id="UP000269721">
    <property type="component" value="Unassembled WGS sequence"/>
</dbReference>